<evidence type="ECO:0000313" key="2">
    <source>
        <dbReference type="EMBL" id="OGF12221.1"/>
    </source>
</evidence>
<dbReference type="PANTHER" id="PTHR33361">
    <property type="entry name" value="GLR0591 PROTEIN"/>
    <property type="match status" value="1"/>
</dbReference>
<organism evidence="2 3">
    <name type="scientific">Candidatus Edwardsbacteria bacterium GWF2_54_11</name>
    <dbReference type="NCBI Taxonomy" id="1817851"/>
    <lineage>
        <taxon>Bacteria</taxon>
        <taxon>Candidatus Edwardsiibacteriota</taxon>
    </lineage>
</organism>
<dbReference type="InterPro" id="IPR010281">
    <property type="entry name" value="DUF885"/>
</dbReference>
<feature type="chain" id="PRO_5009520703" description="DUF885 domain-containing protein" evidence="1">
    <location>
        <begin position="22"/>
        <end position="602"/>
    </location>
</feature>
<name>A0A1F5RDT3_9BACT</name>
<feature type="signal peptide" evidence="1">
    <location>
        <begin position="1"/>
        <end position="21"/>
    </location>
</feature>
<evidence type="ECO:0000313" key="3">
    <source>
        <dbReference type="Proteomes" id="UP000177230"/>
    </source>
</evidence>
<accession>A0A1F5RDT3</accession>
<dbReference type="Proteomes" id="UP000177230">
    <property type="component" value="Unassembled WGS sequence"/>
</dbReference>
<keyword evidence="1" id="KW-0732">Signal</keyword>
<comment type="caution">
    <text evidence="2">The sequence shown here is derived from an EMBL/GenBank/DDBJ whole genome shotgun (WGS) entry which is preliminary data.</text>
</comment>
<proteinExistence type="predicted"/>
<evidence type="ECO:0000256" key="1">
    <source>
        <dbReference type="SAM" id="SignalP"/>
    </source>
</evidence>
<reference evidence="2 3" key="1">
    <citation type="journal article" date="2016" name="Nat. Commun.">
        <title>Thousands of microbial genomes shed light on interconnected biogeochemical processes in an aquifer system.</title>
        <authorList>
            <person name="Anantharaman K."/>
            <person name="Brown C.T."/>
            <person name="Hug L.A."/>
            <person name="Sharon I."/>
            <person name="Castelle C.J."/>
            <person name="Probst A.J."/>
            <person name="Thomas B.C."/>
            <person name="Singh A."/>
            <person name="Wilkins M.J."/>
            <person name="Karaoz U."/>
            <person name="Brodie E.L."/>
            <person name="Williams K.H."/>
            <person name="Hubbard S.S."/>
            <person name="Banfield J.F."/>
        </authorList>
    </citation>
    <scope>NUCLEOTIDE SEQUENCE [LARGE SCALE GENOMIC DNA]</scope>
</reference>
<protein>
    <recommendedName>
        <fullName evidence="4">DUF885 domain-containing protein</fullName>
    </recommendedName>
</protein>
<gene>
    <name evidence="2" type="ORF">A2024_04350</name>
</gene>
<sequence>MNNQILFFASLLLMVSNAAWAKPNDRAPADIEDLFKGYFRENMELSPETASSLGLTPAMGYPVNNDKLDDDSEEVLERAYAMNRKYRQWLKSYDLKKLTPSQRMDAELLAWQLDRILDGYKYRYHNYVVTPMQGVHATLVTVMTEYHNISNRQDALDYLARLEKIEKRLDQSAARMQLQFKKGIHPTTGIFQHIGQMMSEFVAAPPDSNLYYTSLSNRIGPLNDIPGAERTQMLDKAKKTVTESIYPAYRRYLSQLQELGAKAGQNPGAWKLPDGDKYYRYCLRKHTSTKLSPDQIHQLGLKEVARIQAEVNILLDSLGIPAARNFSDRLNQYRQTLNSPENRDKFTYPATPNGKRQVIKDYQAIIDDTWERLPALFALIPRTKVSAQPVPQFKEASGATYYEPGSLDGRRQGTFYVNQGWLPLKPNMATLAYHEAIPGHHFQIALQQEMPDNRIFKALFFIPGFGEGWALYSERLAKEQGWLPDAYSRLGYLNSELFRAVRLVLDTGIHQKRWTLEQAAGYMKDNLGWAGYGELGRYSVWPGQACSYKVGELKIVELRERTKAKLGGKFDIKEFHRMVLQQGSIPLEMLEKLTDDFIQRSS</sequence>
<dbReference type="PANTHER" id="PTHR33361:SF2">
    <property type="entry name" value="DUF885 DOMAIN-CONTAINING PROTEIN"/>
    <property type="match status" value="1"/>
</dbReference>
<evidence type="ECO:0008006" key="4">
    <source>
        <dbReference type="Google" id="ProtNLM"/>
    </source>
</evidence>
<dbReference type="AlphaFoldDB" id="A0A1F5RDT3"/>
<dbReference type="EMBL" id="MFFM01000034">
    <property type="protein sequence ID" value="OGF12221.1"/>
    <property type="molecule type" value="Genomic_DNA"/>
</dbReference>
<dbReference type="Pfam" id="PF05960">
    <property type="entry name" value="DUF885"/>
    <property type="match status" value="1"/>
</dbReference>